<evidence type="ECO:0000313" key="2">
    <source>
        <dbReference type="EMBL" id="UXH42186.1"/>
    </source>
</evidence>
<gene>
    <name evidence="2" type="ORF">N5C08_11965</name>
</gene>
<evidence type="ECO:0000259" key="1">
    <source>
        <dbReference type="Pfam" id="PF05076"/>
    </source>
</evidence>
<accession>A0ABY6ARD2</accession>
<protein>
    <submittedName>
        <fullName evidence="2">Suppressor of fused domain protein</fullName>
    </submittedName>
</protein>
<dbReference type="Pfam" id="PF05076">
    <property type="entry name" value="SUFU"/>
    <property type="match status" value="1"/>
</dbReference>
<sequence>MTIPSEQCKAVARHALKVFGGELKVQAYYDDFRNISVDVLTTLDSLHMGVKSLGTIGLSEIPLFTDNGEEFATRIELCAGALTEEVFWENAIASAAFFIRKSQRYVMPGDVIVDVFNDYLDAPKKPHIYLTIPFMWNDAHFPQLEFNSLKINWLQCVAIYEEERAFIEKFGGDAFDDLLSDQEINTLDPDRLAVDLSRFR</sequence>
<dbReference type="InterPro" id="IPR020941">
    <property type="entry name" value="SUFU-like_domain"/>
</dbReference>
<feature type="domain" description="Suppressor of fused-like" evidence="1">
    <location>
        <begin position="36"/>
        <end position="191"/>
    </location>
</feature>
<organism evidence="2 3">
    <name type="scientific">Pseudomonas promysalinigenes</name>
    <dbReference type="NCBI Taxonomy" id="485898"/>
    <lineage>
        <taxon>Bacteria</taxon>
        <taxon>Pseudomonadati</taxon>
        <taxon>Pseudomonadota</taxon>
        <taxon>Gammaproteobacteria</taxon>
        <taxon>Pseudomonadales</taxon>
        <taxon>Pseudomonadaceae</taxon>
        <taxon>Pseudomonas</taxon>
    </lineage>
</organism>
<dbReference type="RefSeq" id="WP_261745545.1">
    <property type="nucleotide sequence ID" value="NZ_CP104557.1"/>
</dbReference>
<dbReference type="Proteomes" id="UP001064504">
    <property type="component" value="Chromosome"/>
</dbReference>
<reference evidence="2" key="1">
    <citation type="submission" date="2022-09" db="EMBL/GenBank/DDBJ databases">
        <title>Complete genome sequence of Pseudomonas promysalinigenes strain RL-WG26, a newly isolated PGPR with the potential for plant salinity stress alleviation.</title>
        <authorList>
            <person name="Ren L."/>
            <person name="Wang G."/>
            <person name="Hu H."/>
        </authorList>
    </citation>
    <scope>NUCLEOTIDE SEQUENCE</scope>
    <source>
        <strain evidence="2">RL-WG26</strain>
    </source>
</reference>
<evidence type="ECO:0000313" key="3">
    <source>
        <dbReference type="Proteomes" id="UP001064504"/>
    </source>
</evidence>
<keyword evidence="3" id="KW-1185">Reference proteome</keyword>
<proteinExistence type="predicted"/>
<dbReference type="EMBL" id="CP104557">
    <property type="protein sequence ID" value="UXH42186.1"/>
    <property type="molecule type" value="Genomic_DNA"/>
</dbReference>
<name>A0ABY6ARD2_9PSED</name>